<dbReference type="HOGENOM" id="CLU_116208_0_0_7"/>
<reference evidence="1 2" key="1">
    <citation type="journal article" date="2014" name="Genome Biol. Evol.">
        <title>Comparative Genomics of the Campylobacter lari Group.</title>
        <authorList>
            <person name="Miller W.G."/>
            <person name="Yee E."/>
            <person name="Chapman M.H."/>
            <person name="Smith T.P."/>
            <person name="Bono J.L."/>
            <person name="Huynh S."/>
            <person name="Parker C.T."/>
            <person name="Vandamme P."/>
            <person name="Luong K."/>
            <person name="Korlach J."/>
        </authorList>
    </citation>
    <scope>NUCLEOTIDE SEQUENCE [LARGE SCALE GENOMIC DNA]</scope>
    <source>
        <strain evidence="1 2">LMG 24374</strain>
    </source>
</reference>
<dbReference type="EMBL" id="CP007772">
    <property type="protein sequence ID" value="AJC89925.1"/>
    <property type="molecule type" value="Genomic_DNA"/>
</dbReference>
<evidence type="ECO:0008006" key="3">
    <source>
        <dbReference type="Google" id="ProtNLM"/>
    </source>
</evidence>
<dbReference type="RefSeq" id="WP_039662283.1">
    <property type="nucleotide sequence ID" value="NZ_CP007772.1"/>
</dbReference>
<dbReference type="GO" id="GO:0003824">
    <property type="term" value="F:catalytic activity"/>
    <property type="evidence" value="ECO:0007669"/>
    <property type="project" value="InterPro"/>
</dbReference>
<proteinExistence type="predicted"/>
<dbReference type="Gene3D" id="3.40.50.1580">
    <property type="entry name" value="Nucleoside phosphorylase domain"/>
    <property type="match status" value="1"/>
</dbReference>
<evidence type="ECO:0000313" key="1">
    <source>
        <dbReference type="EMBL" id="AJC89925.1"/>
    </source>
</evidence>
<protein>
    <recommendedName>
        <fullName evidence="3">Purine-nucleoside phosphorylase</fullName>
    </recommendedName>
</protein>
<sequence>MENLIVCAGGNEDFKFAQSIGIGLVHSAFSLGKILSQKKVDRIIFIGTCGIYQEGKILDLYESSNATNLEYANLFDSFYTPIANEVRLNVSHETMINSSNYICKDEKIAREFFKKGVHIENMEAYAVLSCAKIHKIEGICYLCATNFCNEFAHEDFLKNHQKAKELLKEFLYDKKLI</sequence>
<gene>
    <name evidence="1" type="ORF">CSUB8521_0019</name>
</gene>
<dbReference type="Proteomes" id="UP000031135">
    <property type="component" value="Chromosome"/>
</dbReference>
<accession>A0A0A8H8F5</accession>
<dbReference type="AlphaFoldDB" id="A0A0A8H8F5"/>
<evidence type="ECO:0000313" key="2">
    <source>
        <dbReference type="Proteomes" id="UP000031135"/>
    </source>
</evidence>
<dbReference type="OrthoDB" id="5339230at2"/>
<dbReference type="InterPro" id="IPR035994">
    <property type="entry name" value="Nucleoside_phosphorylase_sf"/>
</dbReference>
<organism evidence="1 2">
    <name type="scientific">Campylobacter subantarcticus LMG 24374</name>
    <dbReference type="NCBI Taxonomy" id="1388751"/>
    <lineage>
        <taxon>Bacteria</taxon>
        <taxon>Pseudomonadati</taxon>
        <taxon>Campylobacterota</taxon>
        <taxon>Epsilonproteobacteria</taxon>
        <taxon>Campylobacterales</taxon>
        <taxon>Campylobacteraceae</taxon>
        <taxon>Campylobacter</taxon>
    </lineage>
</organism>
<dbReference type="SUPFAM" id="SSF53167">
    <property type="entry name" value="Purine and uridine phosphorylases"/>
    <property type="match status" value="1"/>
</dbReference>
<name>A0A0A8H8F5_9BACT</name>
<dbReference type="KEGG" id="csm:CSUB8521_0019"/>
<dbReference type="GO" id="GO:0009116">
    <property type="term" value="P:nucleoside metabolic process"/>
    <property type="evidence" value="ECO:0007669"/>
    <property type="project" value="InterPro"/>
</dbReference>